<evidence type="ECO:0000256" key="1">
    <source>
        <dbReference type="ARBA" id="ARBA00012493"/>
    </source>
</evidence>
<dbReference type="Ensembl" id="ENSSHAT00000043302.1">
    <property type="protein sequence ID" value="ENSSHAP00000030717.1"/>
    <property type="gene ID" value="ENSSHAG00000026724.1"/>
</dbReference>
<dbReference type="PANTHER" id="PTHR19446">
    <property type="entry name" value="REVERSE TRANSCRIPTASES"/>
    <property type="match status" value="1"/>
</dbReference>
<dbReference type="GeneTree" id="ENSGT00940000153064"/>
<reference evidence="3 4" key="1">
    <citation type="journal article" date="2011" name="Proc. Natl. Acad. Sci. U.S.A.">
        <title>Genetic diversity and population structure of the endangered marsupial Sarcophilus harrisii (Tasmanian devil).</title>
        <authorList>
            <person name="Miller W."/>
            <person name="Hayes V.M."/>
            <person name="Ratan A."/>
            <person name="Petersen D.C."/>
            <person name="Wittekindt N.E."/>
            <person name="Miller J."/>
            <person name="Walenz B."/>
            <person name="Knight J."/>
            <person name="Qi J."/>
            <person name="Zhao F."/>
            <person name="Wang Q."/>
            <person name="Bedoya-Reina O.C."/>
            <person name="Katiyar N."/>
            <person name="Tomsho L.P."/>
            <person name="Kasson L.M."/>
            <person name="Hardie R.A."/>
            <person name="Woodbridge P."/>
            <person name="Tindall E.A."/>
            <person name="Bertelsen M.F."/>
            <person name="Dixon D."/>
            <person name="Pyecroft S."/>
            <person name="Helgen K.M."/>
            <person name="Lesk A.M."/>
            <person name="Pringle T.H."/>
            <person name="Patterson N."/>
            <person name="Zhang Y."/>
            <person name="Kreiss A."/>
            <person name="Woods G.M."/>
            <person name="Jones M.E."/>
            <person name="Schuster S.C."/>
        </authorList>
    </citation>
    <scope>NUCLEOTIDE SEQUENCE [LARGE SCALE GENOMIC DNA]</scope>
</reference>
<feature type="domain" description="Reverse transcriptase" evidence="2">
    <location>
        <begin position="146"/>
        <end position="201"/>
    </location>
</feature>
<accession>A0A7N4NZN9</accession>
<dbReference type="Proteomes" id="UP000007648">
    <property type="component" value="Unassembled WGS sequence"/>
</dbReference>
<protein>
    <recommendedName>
        <fullName evidence="1">RNA-directed DNA polymerase</fullName>
        <ecNumber evidence="1">2.7.7.49</ecNumber>
    </recommendedName>
</protein>
<evidence type="ECO:0000313" key="4">
    <source>
        <dbReference type="Proteomes" id="UP000007648"/>
    </source>
</evidence>
<dbReference type="InterPro" id="IPR043502">
    <property type="entry name" value="DNA/RNA_pol_sf"/>
</dbReference>
<dbReference type="Pfam" id="PF00078">
    <property type="entry name" value="RVT_1"/>
    <property type="match status" value="1"/>
</dbReference>
<dbReference type="SUPFAM" id="SSF56672">
    <property type="entry name" value="DNA/RNA polymerases"/>
    <property type="match status" value="1"/>
</dbReference>
<dbReference type="InParanoid" id="A0A7N4NZN9"/>
<dbReference type="InterPro" id="IPR000477">
    <property type="entry name" value="RT_dom"/>
</dbReference>
<reference evidence="3" key="2">
    <citation type="submission" date="2025-08" db="UniProtKB">
        <authorList>
            <consortium name="Ensembl"/>
        </authorList>
    </citation>
    <scope>IDENTIFICATION</scope>
</reference>
<sequence length="216" mass="25270">MKKTNKIDKPFINLFGKRKEKTKSLVSKFTTNNKEVKAIIWSYCAQFYGSKSDNLTKIDKNLQIYEFPRLTEEEINYLNSPILEKEIEQVIHELPKKKSPGPDGVTNEFYETFEKQLIPTLCKLFGIIGKEGVLLNSFYDANMPFIPKPGKVKTEKENYRPISLLNIDAKKLNKILAKRFQQHSSRVMYYDHMGFIPGMQGCFNIRKKSYCNWSYQ</sequence>
<keyword evidence="4" id="KW-1185">Reference proteome</keyword>
<organism evidence="3 4">
    <name type="scientific">Sarcophilus harrisii</name>
    <name type="common">Tasmanian devil</name>
    <name type="synonym">Sarcophilus laniarius</name>
    <dbReference type="NCBI Taxonomy" id="9305"/>
    <lineage>
        <taxon>Eukaryota</taxon>
        <taxon>Metazoa</taxon>
        <taxon>Chordata</taxon>
        <taxon>Craniata</taxon>
        <taxon>Vertebrata</taxon>
        <taxon>Euteleostomi</taxon>
        <taxon>Mammalia</taxon>
        <taxon>Metatheria</taxon>
        <taxon>Dasyuromorphia</taxon>
        <taxon>Dasyuridae</taxon>
        <taxon>Sarcophilus</taxon>
    </lineage>
</organism>
<dbReference type="GO" id="GO:0003964">
    <property type="term" value="F:RNA-directed DNA polymerase activity"/>
    <property type="evidence" value="ECO:0007669"/>
    <property type="project" value="UniProtKB-EC"/>
</dbReference>
<dbReference type="EC" id="2.7.7.49" evidence="1"/>
<proteinExistence type="predicted"/>
<dbReference type="AlphaFoldDB" id="A0A7N4NZN9"/>
<evidence type="ECO:0000313" key="3">
    <source>
        <dbReference type="Ensembl" id="ENSSHAP00000030717.1"/>
    </source>
</evidence>
<reference evidence="3" key="3">
    <citation type="submission" date="2025-09" db="UniProtKB">
        <authorList>
            <consortium name="Ensembl"/>
        </authorList>
    </citation>
    <scope>IDENTIFICATION</scope>
</reference>
<evidence type="ECO:0000259" key="2">
    <source>
        <dbReference type="Pfam" id="PF00078"/>
    </source>
</evidence>
<name>A0A7N4NZN9_SARHA</name>